<comment type="caution">
    <text evidence="5">The sequence shown here is derived from an EMBL/GenBank/DDBJ whole genome shotgun (WGS) entry which is preliminary data.</text>
</comment>
<evidence type="ECO:0000313" key="5">
    <source>
        <dbReference type="EMBL" id="MDG3585194.1"/>
    </source>
</evidence>
<protein>
    <submittedName>
        <fullName evidence="5">AraC family transcriptional regulator</fullName>
    </submittedName>
</protein>
<dbReference type="InterPro" id="IPR014710">
    <property type="entry name" value="RmlC-like_jellyroll"/>
</dbReference>
<dbReference type="SUPFAM" id="SSF46689">
    <property type="entry name" value="Homeodomain-like"/>
    <property type="match status" value="2"/>
</dbReference>
<keyword evidence="3" id="KW-0804">Transcription</keyword>
<dbReference type="Proteomes" id="UP001153642">
    <property type="component" value="Unassembled WGS sequence"/>
</dbReference>
<feature type="domain" description="HTH araC/xylS-type" evidence="4">
    <location>
        <begin position="189"/>
        <end position="287"/>
    </location>
</feature>
<dbReference type="Gene3D" id="2.60.120.10">
    <property type="entry name" value="Jelly Rolls"/>
    <property type="match status" value="1"/>
</dbReference>
<dbReference type="PROSITE" id="PS01124">
    <property type="entry name" value="HTH_ARAC_FAMILY_2"/>
    <property type="match status" value="1"/>
</dbReference>
<keyword evidence="6" id="KW-1185">Reference proteome</keyword>
<dbReference type="PANTHER" id="PTHR43280:SF27">
    <property type="entry name" value="TRANSCRIPTIONAL REGULATOR MTLR"/>
    <property type="match status" value="1"/>
</dbReference>
<dbReference type="InterPro" id="IPR018060">
    <property type="entry name" value="HTH_AraC"/>
</dbReference>
<dbReference type="EMBL" id="JAPMUA010000002">
    <property type="protein sequence ID" value="MDG3585194.1"/>
    <property type="molecule type" value="Genomic_DNA"/>
</dbReference>
<evidence type="ECO:0000256" key="1">
    <source>
        <dbReference type="ARBA" id="ARBA00023015"/>
    </source>
</evidence>
<dbReference type="Gene3D" id="1.10.10.60">
    <property type="entry name" value="Homeodomain-like"/>
    <property type="match status" value="2"/>
</dbReference>
<dbReference type="PROSITE" id="PS00041">
    <property type="entry name" value="HTH_ARAC_FAMILY_1"/>
    <property type="match status" value="1"/>
</dbReference>
<dbReference type="SMART" id="SM00342">
    <property type="entry name" value="HTH_ARAC"/>
    <property type="match status" value="1"/>
</dbReference>
<dbReference type="InterPro" id="IPR009057">
    <property type="entry name" value="Homeodomain-like_sf"/>
</dbReference>
<sequence length="290" mass="33691">MKLHYLDRTDAEFNSFSVTRNKHKHFLKVWHYHPELELVLVLKSTGTRFIGDSIEKFHEGDVVLIGANLPHMWINDATYYQDGSKLRADAISIHFRKDFLGNSFMGTKELRQINHLMDKAQQGMVFHNLPTQTVDLLKKTEADASLSPFKKLLLLLDVLDQLARHKSYSVLSSKGFLTSFSEGDNKNLKTVYEYIFKNFNHPISAIDVARIIHMNPSAFSRFFKRIHRKTFTAYLNEIRIGYACKLLLEGKQKILSICYDSGFNNISNFNRQFKKIKKMSPTEFLNLYAQ</sequence>
<dbReference type="PANTHER" id="PTHR43280">
    <property type="entry name" value="ARAC-FAMILY TRANSCRIPTIONAL REGULATOR"/>
    <property type="match status" value="1"/>
</dbReference>
<keyword evidence="2" id="KW-0238">DNA-binding</keyword>
<dbReference type="Pfam" id="PF12833">
    <property type="entry name" value="HTH_18"/>
    <property type="match status" value="1"/>
</dbReference>
<dbReference type="InterPro" id="IPR018062">
    <property type="entry name" value="HTH_AraC-typ_CS"/>
</dbReference>
<dbReference type="RefSeq" id="WP_277899530.1">
    <property type="nucleotide sequence ID" value="NZ_JAPMUA010000002.1"/>
</dbReference>
<proteinExistence type="predicted"/>
<evidence type="ECO:0000256" key="3">
    <source>
        <dbReference type="ARBA" id="ARBA00023163"/>
    </source>
</evidence>
<dbReference type="InterPro" id="IPR011051">
    <property type="entry name" value="RmlC_Cupin_sf"/>
</dbReference>
<accession>A0ABT6FPK4</accession>
<evidence type="ECO:0000259" key="4">
    <source>
        <dbReference type="PROSITE" id="PS01124"/>
    </source>
</evidence>
<reference evidence="5" key="1">
    <citation type="submission" date="2022-11" db="EMBL/GenBank/DDBJ databases">
        <title>High-quality draft genome sequence of Galbibacter sp. strain CMA-7.</title>
        <authorList>
            <person name="Wei L."/>
            <person name="Dong C."/>
            <person name="Shao Z."/>
        </authorList>
    </citation>
    <scope>NUCLEOTIDE SEQUENCE</scope>
    <source>
        <strain evidence="5">CMA-7</strain>
    </source>
</reference>
<evidence type="ECO:0000256" key="2">
    <source>
        <dbReference type="ARBA" id="ARBA00023125"/>
    </source>
</evidence>
<keyword evidence="1" id="KW-0805">Transcription regulation</keyword>
<evidence type="ECO:0000313" key="6">
    <source>
        <dbReference type="Proteomes" id="UP001153642"/>
    </source>
</evidence>
<gene>
    <name evidence="5" type="ORF">OSR52_04880</name>
</gene>
<dbReference type="CDD" id="cd06976">
    <property type="entry name" value="cupin_MtlR-like_N"/>
    <property type="match status" value="1"/>
</dbReference>
<organism evidence="5 6">
    <name type="scientific">Galbibacter pacificus</name>
    <dbReference type="NCBI Taxonomy" id="2996052"/>
    <lineage>
        <taxon>Bacteria</taxon>
        <taxon>Pseudomonadati</taxon>
        <taxon>Bacteroidota</taxon>
        <taxon>Flavobacteriia</taxon>
        <taxon>Flavobacteriales</taxon>
        <taxon>Flavobacteriaceae</taxon>
        <taxon>Galbibacter</taxon>
    </lineage>
</organism>
<dbReference type="SUPFAM" id="SSF51182">
    <property type="entry name" value="RmlC-like cupins"/>
    <property type="match status" value="1"/>
</dbReference>
<name>A0ABT6FPK4_9FLAO</name>